<proteinExistence type="predicted"/>
<dbReference type="GeneID" id="18810869"/>
<evidence type="ECO:0000313" key="1">
    <source>
        <dbReference type="EMBL" id="EGO28449.1"/>
    </source>
</evidence>
<dbReference type="RefSeq" id="XP_007314648.1">
    <property type="nucleotide sequence ID" value="XM_007314586.1"/>
</dbReference>
<reference evidence="1" key="1">
    <citation type="submission" date="2011-04" db="EMBL/GenBank/DDBJ databases">
        <title>Evolution of plant cell wall degrading machinery underlies the functional diversity of forest fungi.</title>
        <authorList>
            <consortium name="US DOE Joint Genome Institute (JGI-PGF)"/>
            <person name="Eastwood D.C."/>
            <person name="Floudas D."/>
            <person name="Binder M."/>
            <person name="Majcherczyk A."/>
            <person name="Schneider P."/>
            <person name="Aerts A."/>
            <person name="Asiegbu F.O."/>
            <person name="Baker S.E."/>
            <person name="Barry K."/>
            <person name="Bendiksby M."/>
            <person name="Blumentritt M."/>
            <person name="Coutinho P.M."/>
            <person name="Cullen D."/>
            <person name="Cullen D."/>
            <person name="Gathman A."/>
            <person name="Goodell B."/>
            <person name="Henrissat B."/>
            <person name="Ihrmark K."/>
            <person name="Kauserud H."/>
            <person name="Kohler A."/>
            <person name="LaButti K."/>
            <person name="Lapidus A."/>
            <person name="Lavin J.L."/>
            <person name="Lee Y.-H."/>
            <person name="Lindquist E."/>
            <person name="Lilly W."/>
            <person name="Lucas S."/>
            <person name="Morin E."/>
            <person name="Murat C."/>
            <person name="Oguiza J.A."/>
            <person name="Park J."/>
            <person name="Pisabarro A.G."/>
            <person name="Riley R."/>
            <person name="Rosling A."/>
            <person name="Salamov A."/>
            <person name="Schmidt O."/>
            <person name="Schmutz J."/>
            <person name="Skrede I."/>
            <person name="Stenlid J."/>
            <person name="Wiebenga A."/>
            <person name="Xie X."/>
            <person name="Kues U."/>
            <person name="Hibbett D.S."/>
            <person name="Hoffmeister D."/>
            <person name="Hogberg N."/>
            <person name="Martin F."/>
            <person name="Grigoriev I.V."/>
            <person name="Watkinson S.C."/>
        </authorList>
    </citation>
    <scope>NUCLEOTIDE SEQUENCE</scope>
    <source>
        <strain evidence="1">S7.9</strain>
    </source>
</reference>
<dbReference type="KEGG" id="sla:SERLADRAFT_380109"/>
<name>F8NKN7_SERL9</name>
<dbReference type="EMBL" id="GL945430">
    <property type="protein sequence ID" value="EGO28449.1"/>
    <property type="molecule type" value="Genomic_DNA"/>
</dbReference>
<feature type="non-terminal residue" evidence="1">
    <location>
        <position position="61"/>
    </location>
</feature>
<organism>
    <name type="scientific">Serpula lacrymans var. lacrymans (strain S7.9)</name>
    <name type="common">Dry rot fungus</name>
    <dbReference type="NCBI Taxonomy" id="578457"/>
    <lineage>
        <taxon>Eukaryota</taxon>
        <taxon>Fungi</taxon>
        <taxon>Dikarya</taxon>
        <taxon>Basidiomycota</taxon>
        <taxon>Agaricomycotina</taxon>
        <taxon>Agaricomycetes</taxon>
        <taxon>Agaricomycetidae</taxon>
        <taxon>Boletales</taxon>
        <taxon>Coniophorineae</taxon>
        <taxon>Serpulaceae</taxon>
        <taxon>Serpula</taxon>
    </lineage>
</organism>
<protein>
    <submittedName>
        <fullName evidence="1">Uncharacterized protein</fullName>
    </submittedName>
</protein>
<accession>F8NKN7</accession>
<dbReference type="OrthoDB" id="432234at2759"/>
<dbReference type="Proteomes" id="UP000008064">
    <property type="component" value="Unassembled WGS sequence"/>
</dbReference>
<gene>
    <name evidence="1" type="ORF">SERLADRAFT_380109</name>
</gene>
<dbReference type="AlphaFoldDB" id="F8NKN7"/>
<sequence>MDSRGYDIHKQRISPQIADQLLDRLVVPREITLKVMLLRNIAEGRLVNGSVGKVLEFITAH</sequence>
<dbReference type="HOGENOM" id="CLU_2929190_0_0_1"/>